<dbReference type="Proteomes" id="UP001620626">
    <property type="component" value="Unassembled WGS sequence"/>
</dbReference>
<evidence type="ECO:0000313" key="3">
    <source>
        <dbReference type="Proteomes" id="UP001620626"/>
    </source>
</evidence>
<dbReference type="AlphaFoldDB" id="A0ABD2MDU0"/>
<feature type="signal peptide" evidence="1">
    <location>
        <begin position="1"/>
        <end position="23"/>
    </location>
</feature>
<sequence length="227" mass="25740">MVLFPTFLLLLPLFALLLSECRGIELVLRKDSSLDKLNISLLHASLVTTIGKKILVKFSEESFRPIFAFAGTSLDRPYLYVDESDKIKSINYEAIENAVKNDLVMQKKSATIKHEIEDTTYSIQKVDLGQIKSPSSILQFIGITTVFEYCQTRTGLPNEYFVISEIGDGDDDQVKMDCLQIFNKSAKSKDPPKNRKLVIKQLVNLPKMEIQWAKNNKFCKTVEQGIP</sequence>
<protein>
    <submittedName>
        <fullName evidence="2">Uncharacterized protein</fullName>
    </submittedName>
</protein>
<gene>
    <name evidence="2" type="ORF">niasHT_009761</name>
</gene>
<keyword evidence="1" id="KW-0732">Signal</keyword>
<feature type="chain" id="PRO_5044742641" evidence="1">
    <location>
        <begin position="24"/>
        <end position="227"/>
    </location>
</feature>
<proteinExistence type="predicted"/>
<accession>A0ABD2MDU0</accession>
<evidence type="ECO:0000313" key="2">
    <source>
        <dbReference type="EMBL" id="KAL3125674.1"/>
    </source>
</evidence>
<organism evidence="2 3">
    <name type="scientific">Heterodera trifolii</name>
    <dbReference type="NCBI Taxonomy" id="157864"/>
    <lineage>
        <taxon>Eukaryota</taxon>
        <taxon>Metazoa</taxon>
        <taxon>Ecdysozoa</taxon>
        <taxon>Nematoda</taxon>
        <taxon>Chromadorea</taxon>
        <taxon>Rhabditida</taxon>
        <taxon>Tylenchina</taxon>
        <taxon>Tylenchomorpha</taxon>
        <taxon>Tylenchoidea</taxon>
        <taxon>Heteroderidae</taxon>
        <taxon>Heteroderinae</taxon>
        <taxon>Heterodera</taxon>
    </lineage>
</organism>
<evidence type="ECO:0000256" key="1">
    <source>
        <dbReference type="SAM" id="SignalP"/>
    </source>
</evidence>
<reference evidence="2 3" key="1">
    <citation type="submission" date="2024-10" db="EMBL/GenBank/DDBJ databases">
        <authorList>
            <person name="Kim D."/>
        </authorList>
    </citation>
    <scope>NUCLEOTIDE SEQUENCE [LARGE SCALE GENOMIC DNA]</scope>
    <source>
        <strain evidence="2">BH-2024</strain>
    </source>
</reference>
<comment type="caution">
    <text evidence="2">The sequence shown here is derived from an EMBL/GenBank/DDBJ whole genome shotgun (WGS) entry which is preliminary data.</text>
</comment>
<name>A0ABD2MDU0_9BILA</name>
<dbReference type="EMBL" id="JBICBT010000024">
    <property type="protein sequence ID" value="KAL3125674.1"/>
    <property type="molecule type" value="Genomic_DNA"/>
</dbReference>
<keyword evidence="3" id="KW-1185">Reference proteome</keyword>